<evidence type="ECO:0008006" key="2">
    <source>
        <dbReference type="Google" id="ProtNLM"/>
    </source>
</evidence>
<accession>A0A7S0UPM4</accession>
<proteinExistence type="predicted"/>
<dbReference type="InterPro" id="IPR036873">
    <property type="entry name" value="Rhodanese-like_dom_sf"/>
</dbReference>
<organism evidence="1">
    <name type="scientific">Polytomella parva</name>
    <dbReference type="NCBI Taxonomy" id="51329"/>
    <lineage>
        <taxon>Eukaryota</taxon>
        <taxon>Viridiplantae</taxon>
        <taxon>Chlorophyta</taxon>
        <taxon>core chlorophytes</taxon>
        <taxon>Chlorophyceae</taxon>
        <taxon>CS clade</taxon>
        <taxon>Chlamydomonadales</taxon>
        <taxon>Chlamydomonadaceae</taxon>
        <taxon>Polytomella</taxon>
    </lineage>
</organism>
<reference evidence="1" key="1">
    <citation type="submission" date="2021-01" db="EMBL/GenBank/DDBJ databases">
        <authorList>
            <person name="Corre E."/>
            <person name="Pelletier E."/>
            <person name="Niang G."/>
            <person name="Scheremetjew M."/>
            <person name="Finn R."/>
            <person name="Kale V."/>
            <person name="Holt S."/>
            <person name="Cochrane G."/>
            <person name="Meng A."/>
            <person name="Brown T."/>
            <person name="Cohen L."/>
        </authorList>
    </citation>
    <scope>NUCLEOTIDE SEQUENCE</scope>
    <source>
        <strain evidence="1">SAG 63-3</strain>
    </source>
</reference>
<protein>
    <recommendedName>
        <fullName evidence="2">Rhodanese domain-containing protein</fullName>
    </recommendedName>
</protein>
<name>A0A7S0UPM4_9CHLO</name>
<dbReference type="SUPFAM" id="SSF52821">
    <property type="entry name" value="Rhodanese/Cell cycle control phosphatase"/>
    <property type="match status" value="1"/>
</dbReference>
<gene>
    <name evidence="1" type="ORF">PPAR00522_LOCUS2146</name>
</gene>
<sequence>MILNRLLSSQYLSRPKGRSLSPKLFIASNKIKAQQYNNSQVYRKDLKASNDVSLDNHSRAEIASIASKLGYEVIENSNDDEDETWDDAMEELEDPWMKNPAPSEALEHFSQDILKDGSGTSPSSPKTSSSRPIGEVVYVSLTDVEDLLKKNRLLKQKESLEIIQGKAEKPKEDFVIVLDVRSPENIIDSAKLSFLDAWNVPINDLSKYAILLTMAKTVVVLGTEESLLAAQACIRLTKVYRVQDVWFLENWS</sequence>
<evidence type="ECO:0000313" key="1">
    <source>
        <dbReference type="EMBL" id="CAD8765758.1"/>
    </source>
</evidence>
<dbReference type="EMBL" id="HBFM01003727">
    <property type="protein sequence ID" value="CAD8765758.1"/>
    <property type="molecule type" value="Transcribed_RNA"/>
</dbReference>
<dbReference type="AlphaFoldDB" id="A0A7S0UPM4"/>